<evidence type="ECO:0000256" key="4">
    <source>
        <dbReference type="ARBA" id="ARBA00022737"/>
    </source>
</evidence>
<dbReference type="GO" id="GO:0000981">
    <property type="term" value="F:DNA-binding transcription factor activity, RNA polymerase II-specific"/>
    <property type="evidence" value="ECO:0007669"/>
    <property type="project" value="TreeGrafter"/>
</dbReference>
<dbReference type="SMART" id="SM00355">
    <property type="entry name" value="ZnF_C2H2"/>
    <property type="match status" value="6"/>
</dbReference>
<evidence type="ECO:0000256" key="3">
    <source>
        <dbReference type="ARBA" id="ARBA00022723"/>
    </source>
</evidence>
<feature type="region of interest" description="Disordered" evidence="12">
    <location>
        <begin position="150"/>
        <end position="191"/>
    </location>
</feature>
<evidence type="ECO:0000256" key="8">
    <source>
        <dbReference type="ARBA" id="ARBA00023125"/>
    </source>
</evidence>
<evidence type="ECO:0000256" key="5">
    <source>
        <dbReference type="ARBA" id="ARBA00022771"/>
    </source>
</evidence>
<dbReference type="PROSITE" id="PS00028">
    <property type="entry name" value="ZINC_FINGER_C2H2_1"/>
    <property type="match status" value="3"/>
</dbReference>
<evidence type="ECO:0000313" key="14">
    <source>
        <dbReference type="EMBL" id="KAJ8019412.1"/>
    </source>
</evidence>
<feature type="domain" description="C2H2-type" evidence="13">
    <location>
        <begin position="574"/>
        <end position="601"/>
    </location>
</feature>
<keyword evidence="15" id="KW-1185">Reference proteome</keyword>
<dbReference type="OrthoDB" id="10018191at2759"/>
<dbReference type="GO" id="GO:0005634">
    <property type="term" value="C:nucleus"/>
    <property type="evidence" value="ECO:0007669"/>
    <property type="project" value="UniProtKB-SubCell"/>
</dbReference>
<gene>
    <name evidence="14" type="ORF">HOLleu_40993</name>
</gene>
<protein>
    <recommendedName>
        <fullName evidence="13">C2H2-type domain-containing protein</fullName>
    </recommendedName>
</protein>
<evidence type="ECO:0000256" key="6">
    <source>
        <dbReference type="ARBA" id="ARBA00022833"/>
    </source>
</evidence>
<dbReference type="GO" id="GO:0008270">
    <property type="term" value="F:zinc ion binding"/>
    <property type="evidence" value="ECO:0007669"/>
    <property type="project" value="UniProtKB-KW"/>
</dbReference>
<dbReference type="Gene3D" id="3.30.160.60">
    <property type="entry name" value="Classic Zinc Finger"/>
    <property type="match status" value="3"/>
</dbReference>
<dbReference type="PANTHER" id="PTHR24394:SF29">
    <property type="entry name" value="MYONEURIN"/>
    <property type="match status" value="1"/>
</dbReference>
<dbReference type="Proteomes" id="UP001152320">
    <property type="component" value="Chromosome 23"/>
</dbReference>
<evidence type="ECO:0000256" key="1">
    <source>
        <dbReference type="ARBA" id="ARBA00004123"/>
    </source>
</evidence>
<keyword evidence="4" id="KW-0677">Repeat</keyword>
<dbReference type="FunFam" id="3.30.160.60:FF:002343">
    <property type="entry name" value="Zinc finger protein 33A"/>
    <property type="match status" value="1"/>
</dbReference>
<keyword evidence="8" id="KW-0238">DNA-binding</keyword>
<feature type="region of interest" description="Disordered" evidence="12">
    <location>
        <begin position="87"/>
        <end position="115"/>
    </location>
</feature>
<dbReference type="SUPFAM" id="SSF57667">
    <property type="entry name" value="beta-beta-alpha zinc fingers"/>
    <property type="match status" value="2"/>
</dbReference>
<feature type="compositionally biased region" description="Acidic residues" evidence="12">
    <location>
        <begin position="238"/>
        <end position="252"/>
    </location>
</feature>
<sequence length="646" mass="73591">MTALQEETKVNVPGFVCALPAQNAAQVTTALPIPISPSVHCSNARRKDDTSLNSSLQWDQMKADLNAEISAARKQLTLHDHCLNLQHQEEKSHSKTSHSDSEKNCGTSMPHHRKTQKEGLVNLQIGKVKLQLHPPALGKKQVLFVKYKKPSEEESVVDKPDSETGPQDQSKRKCSSQRDGSSLPECKEQTGADRTTEKRFKICVKNVPDESCSSSDVYFDIAQCIRNEKYPRRSSQIYDEDSTDDSDGDDEDKEKKGNEKPPKMTVSWREMVKTYFCKICVFQSSSIRLACQHLLVEHVAVVEPLGDFLSNKTVFDSDSKQSLYGYILENLPPISRRNDIDGWILEDEGYGGNLMSQSMQAGQSSGGVVMGTSGGMNENEYYQNDGESFHPSHKGKDSEGLTKSSQEYVEDDSCQKKSEKQEIKGESCSGEISRKVSYRESVLLETQDLLSLLRKWMKVHYQCPRCHVKMYFMKMTSFHHCDRTRRTVLCSGCGKYFSSGVYFQHYRRVHSTSKKTGVCKFCNKEMASYLLSNHVRRHHSGPREIYQCGICGRQLGSQQHLSKHEMIHRTEKPYKCPVCQRGFTQRTNMKKHMRQHTGERPYKCEKCEKSFTHNVSLKNHLKRYHGIDLWKEGHTGVGRPKKNKSE</sequence>
<keyword evidence="3" id="KW-0479">Metal-binding</keyword>
<dbReference type="AlphaFoldDB" id="A0A9Q1BCD7"/>
<evidence type="ECO:0000256" key="10">
    <source>
        <dbReference type="ARBA" id="ARBA00023242"/>
    </source>
</evidence>
<organism evidence="14 15">
    <name type="scientific">Holothuria leucospilota</name>
    <name type="common">Black long sea cucumber</name>
    <name type="synonym">Mertensiothuria leucospilota</name>
    <dbReference type="NCBI Taxonomy" id="206669"/>
    <lineage>
        <taxon>Eukaryota</taxon>
        <taxon>Metazoa</taxon>
        <taxon>Echinodermata</taxon>
        <taxon>Eleutherozoa</taxon>
        <taxon>Echinozoa</taxon>
        <taxon>Holothuroidea</taxon>
        <taxon>Aspidochirotacea</taxon>
        <taxon>Aspidochirotida</taxon>
        <taxon>Holothuriidae</taxon>
        <taxon>Holothuria</taxon>
    </lineage>
</organism>
<comment type="similarity">
    <text evidence="2">Belongs to the krueppel C2H2-type zinc-finger protein family.</text>
</comment>
<evidence type="ECO:0000256" key="2">
    <source>
        <dbReference type="ARBA" id="ARBA00006991"/>
    </source>
</evidence>
<dbReference type="PROSITE" id="PS50157">
    <property type="entry name" value="ZINC_FINGER_C2H2_2"/>
    <property type="match status" value="4"/>
</dbReference>
<evidence type="ECO:0000256" key="12">
    <source>
        <dbReference type="SAM" id="MobiDB-lite"/>
    </source>
</evidence>
<keyword evidence="5 11" id="KW-0863">Zinc-finger</keyword>
<accession>A0A9Q1BCD7</accession>
<evidence type="ECO:0000256" key="11">
    <source>
        <dbReference type="PROSITE-ProRule" id="PRU00042"/>
    </source>
</evidence>
<evidence type="ECO:0000259" key="13">
    <source>
        <dbReference type="PROSITE" id="PS50157"/>
    </source>
</evidence>
<feature type="compositionally biased region" description="Basic and acidic residues" evidence="12">
    <location>
        <begin position="150"/>
        <end position="162"/>
    </location>
</feature>
<dbReference type="GO" id="GO:0003677">
    <property type="term" value="F:DNA binding"/>
    <property type="evidence" value="ECO:0007669"/>
    <property type="project" value="UniProtKB-KW"/>
</dbReference>
<dbReference type="EMBL" id="JAIZAY010000023">
    <property type="protein sequence ID" value="KAJ8019412.1"/>
    <property type="molecule type" value="Genomic_DNA"/>
</dbReference>
<dbReference type="FunFam" id="3.30.160.60:FF:000382">
    <property type="entry name" value="zinc finger protein 35 isoform X4"/>
    <property type="match status" value="1"/>
</dbReference>
<keyword evidence="6" id="KW-0862">Zinc</keyword>
<feature type="compositionally biased region" description="Basic and acidic residues" evidence="12">
    <location>
        <begin position="87"/>
        <end position="103"/>
    </location>
</feature>
<keyword evidence="9" id="KW-0804">Transcription</keyword>
<comment type="caution">
    <text evidence="14">The sequence shown here is derived from an EMBL/GenBank/DDBJ whole genome shotgun (WGS) entry which is preliminary data.</text>
</comment>
<feature type="compositionally biased region" description="Basic and acidic residues" evidence="12">
    <location>
        <begin position="253"/>
        <end position="262"/>
    </location>
</feature>
<feature type="region of interest" description="Disordered" evidence="12">
    <location>
        <begin position="233"/>
        <end position="264"/>
    </location>
</feature>
<feature type="domain" description="C2H2-type" evidence="13">
    <location>
        <begin position="546"/>
        <end position="573"/>
    </location>
</feature>
<feature type="compositionally biased region" description="Basic and acidic residues" evidence="12">
    <location>
        <begin position="387"/>
        <end position="400"/>
    </location>
</feature>
<keyword evidence="10" id="KW-0539">Nucleus</keyword>
<evidence type="ECO:0000313" key="15">
    <source>
        <dbReference type="Proteomes" id="UP001152320"/>
    </source>
</evidence>
<proteinExistence type="inferred from homology"/>
<feature type="domain" description="C2H2-type" evidence="13">
    <location>
        <begin position="602"/>
        <end position="625"/>
    </location>
</feature>
<keyword evidence="7" id="KW-0805">Transcription regulation</keyword>
<dbReference type="Pfam" id="PF00096">
    <property type="entry name" value="zf-C2H2"/>
    <property type="match status" value="2"/>
</dbReference>
<feature type="region of interest" description="Disordered" evidence="12">
    <location>
        <begin position="373"/>
        <end position="417"/>
    </location>
</feature>
<evidence type="ECO:0000256" key="7">
    <source>
        <dbReference type="ARBA" id="ARBA00023015"/>
    </source>
</evidence>
<name>A0A9Q1BCD7_HOLLE</name>
<reference evidence="14" key="1">
    <citation type="submission" date="2021-10" db="EMBL/GenBank/DDBJ databases">
        <title>Tropical sea cucumber genome reveals ecological adaptation and Cuvierian tubules defense mechanism.</title>
        <authorList>
            <person name="Chen T."/>
        </authorList>
    </citation>
    <scope>NUCLEOTIDE SEQUENCE</scope>
    <source>
        <strain evidence="14">Nanhai2018</strain>
        <tissue evidence="14">Muscle</tissue>
    </source>
</reference>
<dbReference type="InterPro" id="IPR013087">
    <property type="entry name" value="Znf_C2H2_type"/>
</dbReference>
<evidence type="ECO:0000256" key="9">
    <source>
        <dbReference type="ARBA" id="ARBA00023163"/>
    </source>
</evidence>
<dbReference type="InterPro" id="IPR036236">
    <property type="entry name" value="Znf_C2H2_sf"/>
</dbReference>
<feature type="domain" description="C2H2-type" evidence="13">
    <location>
        <begin position="488"/>
        <end position="515"/>
    </location>
</feature>
<dbReference type="PANTHER" id="PTHR24394">
    <property type="entry name" value="ZINC FINGER PROTEIN"/>
    <property type="match status" value="1"/>
</dbReference>
<comment type="subcellular location">
    <subcellularLocation>
        <location evidence="1">Nucleus</location>
    </subcellularLocation>
</comment>